<evidence type="ECO:0000313" key="5">
    <source>
        <dbReference type="Proteomes" id="UP000812013"/>
    </source>
</evidence>
<evidence type="ECO:0000256" key="1">
    <source>
        <dbReference type="ARBA" id="ARBA00009013"/>
    </source>
</evidence>
<proteinExistence type="inferred from homology"/>
<dbReference type="PROSITE" id="PS50801">
    <property type="entry name" value="STAS"/>
    <property type="match status" value="1"/>
</dbReference>
<sequence length="126" mass="13459">MTLTVKERRNKTGTVLVATGEINSETSGRLLQALLPLVREGRPLRIDLTAVTYVSSAGLRTLLVVYREAQHADVAVTLHGVGEEVRFVMSATGFLDFFETGEAEAAQAKAQAKAKTTATATAQAAR</sequence>
<feature type="domain" description="STAS" evidence="3">
    <location>
        <begin position="15"/>
        <end position="114"/>
    </location>
</feature>
<dbReference type="Proteomes" id="UP000812013">
    <property type="component" value="Unassembled WGS sequence"/>
</dbReference>
<dbReference type="PANTHER" id="PTHR33495">
    <property type="entry name" value="ANTI-SIGMA FACTOR ANTAGONIST TM_1081-RELATED-RELATED"/>
    <property type="match status" value="1"/>
</dbReference>
<evidence type="ECO:0000256" key="2">
    <source>
        <dbReference type="RuleBase" id="RU003749"/>
    </source>
</evidence>
<name>A0ABS6Z7C3_9ACTN</name>
<dbReference type="RefSeq" id="WP_219668146.1">
    <property type="nucleotide sequence ID" value="NZ_WTFF01000116.1"/>
</dbReference>
<comment type="caution">
    <text evidence="4">The sequence shown here is derived from an EMBL/GenBank/DDBJ whole genome shotgun (WGS) entry which is preliminary data.</text>
</comment>
<dbReference type="InterPro" id="IPR002645">
    <property type="entry name" value="STAS_dom"/>
</dbReference>
<accession>A0ABS6Z7C3</accession>
<gene>
    <name evidence="4" type="ORF">GPJ59_17660</name>
</gene>
<keyword evidence="5" id="KW-1185">Reference proteome</keyword>
<comment type="similarity">
    <text evidence="1 2">Belongs to the anti-sigma-factor antagonist family.</text>
</comment>
<protein>
    <recommendedName>
        <fullName evidence="2">Anti-sigma factor antagonist</fullName>
    </recommendedName>
</protein>
<evidence type="ECO:0000259" key="3">
    <source>
        <dbReference type="PROSITE" id="PS50801"/>
    </source>
</evidence>
<dbReference type="InterPro" id="IPR003658">
    <property type="entry name" value="Anti-sigma_ant"/>
</dbReference>
<dbReference type="NCBIfam" id="TIGR00377">
    <property type="entry name" value="ant_ant_sig"/>
    <property type="match status" value="1"/>
</dbReference>
<dbReference type="EMBL" id="WTFF01000116">
    <property type="protein sequence ID" value="MBW5483662.1"/>
    <property type="molecule type" value="Genomic_DNA"/>
</dbReference>
<reference evidence="4 5" key="1">
    <citation type="submission" date="2019-12" db="EMBL/GenBank/DDBJ databases">
        <title>Genome sequence of Streptomyces bambusae.</title>
        <authorList>
            <person name="Bansal K."/>
            <person name="Choksket S."/>
            <person name="Korpole S."/>
            <person name="Patil P.B."/>
        </authorList>
    </citation>
    <scope>NUCLEOTIDE SEQUENCE [LARGE SCALE GENOMIC DNA]</scope>
    <source>
        <strain evidence="4 5">SK60</strain>
    </source>
</reference>
<dbReference type="CDD" id="cd07043">
    <property type="entry name" value="STAS_anti-anti-sigma_factors"/>
    <property type="match status" value="1"/>
</dbReference>
<dbReference type="PANTHER" id="PTHR33495:SF14">
    <property type="entry name" value="ANTI-SIGMA FACTOR ANTAGONIST"/>
    <property type="match status" value="1"/>
</dbReference>
<dbReference type="SUPFAM" id="SSF52091">
    <property type="entry name" value="SpoIIaa-like"/>
    <property type="match status" value="1"/>
</dbReference>
<organism evidence="4 5">
    <name type="scientific">Streptomyces bambusae</name>
    <dbReference type="NCBI Taxonomy" id="1550616"/>
    <lineage>
        <taxon>Bacteria</taxon>
        <taxon>Bacillati</taxon>
        <taxon>Actinomycetota</taxon>
        <taxon>Actinomycetes</taxon>
        <taxon>Kitasatosporales</taxon>
        <taxon>Streptomycetaceae</taxon>
        <taxon>Streptomyces</taxon>
    </lineage>
</organism>
<dbReference type="Pfam" id="PF01740">
    <property type="entry name" value="STAS"/>
    <property type="match status" value="1"/>
</dbReference>
<dbReference type="Gene3D" id="3.30.750.24">
    <property type="entry name" value="STAS domain"/>
    <property type="match status" value="1"/>
</dbReference>
<evidence type="ECO:0000313" key="4">
    <source>
        <dbReference type="EMBL" id="MBW5483662.1"/>
    </source>
</evidence>
<dbReference type="InterPro" id="IPR036513">
    <property type="entry name" value="STAS_dom_sf"/>
</dbReference>